<keyword evidence="7" id="KW-0378">Hydrolase</keyword>
<accession>A0AA49GQG9</accession>
<dbReference type="Pfam" id="PF05195">
    <property type="entry name" value="AMP_N"/>
    <property type="match status" value="1"/>
</dbReference>
<feature type="domain" description="Aminopeptidase P N-terminal" evidence="10">
    <location>
        <begin position="6"/>
        <end position="142"/>
    </location>
</feature>
<dbReference type="PANTHER" id="PTHR43226">
    <property type="entry name" value="XAA-PRO AMINOPEPTIDASE 3"/>
    <property type="match status" value="1"/>
</dbReference>
<evidence type="ECO:0000256" key="5">
    <source>
        <dbReference type="ARBA" id="ARBA00022670"/>
    </source>
</evidence>
<name>A0AA49GQG9_9BACT</name>
<evidence type="ECO:0000256" key="7">
    <source>
        <dbReference type="ARBA" id="ARBA00022801"/>
    </source>
</evidence>
<proteinExistence type="inferred from homology"/>
<dbReference type="GO" id="GO:0030145">
    <property type="term" value="F:manganese ion binding"/>
    <property type="evidence" value="ECO:0007669"/>
    <property type="project" value="InterPro"/>
</dbReference>
<dbReference type="Gene3D" id="3.40.350.10">
    <property type="entry name" value="Creatinase/prolidase N-terminal domain"/>
    <property type="match status" value="1"/>
</dbReference>
<comment type="similarity">
    <text evidence="3">Belongs to the peptidase M24B family.</text>
</comment>
<protein>
    <recommendedName>
        <fullName evidence="4">Xaa-Pro aminopeptidase</fullName>
        <ecNumber evidence="4">3.4.11.9</ecNumber>
    </recommendedName>
</protein>
<comment type="cofactor">
    <cofactor evidence="2">
        <name>Mn(2+)</name>
        <dbReference type="ChEBI" id="CHEBI:29035"/>
    </cofactor>
</comment>
<keyword evidence="5" id="KW-0645">Protease</keyword>
<dbReference type="GO" id="GO:0070006">
    <property type="term" value="F:metalloaminopeptidase activity"/>
    <property type="evidence" value="ECO:0007669"/>
    <property type="project" value="InterPro"/>
</dbReference>
<dbReference type="InterPro" id="IPR000994">
    <property type="entry name" value="Pept_M24"/>
</dbReference>
<keyword evidence="9" id="KW-0464">Manganese</keyword>
<dbReference type="CDD" id="cd01087">
    <property type="entry name" value="Prolidase"/>
    <property type="match status" value="1"/>
</dbReference>
<dbReference type="InterPro" id="IPR036005">
    <property type="entry name" value="Creatinase/aminopeptidase-like"/>
</dbReference>
<evidence type="ECO:0000256" key="2">
    <source>
        <dbReference type="ARBA" id="ARBA00001936"/>
    </source>
</evidence>
<dbReference type="PROSITE" id="PS00491">
    <property type="entry name" value="PROLINE_PEPTIDASE"/>
    <property type="match status" value="1"/>
</dbReference>
<keyword evidence="6" id="KW-0479">Metal-binding</keyword>
<dbReference type="SMART" id="SM01011">
    <property type="entry name" value="AMP_N"/>
    <property type="match status" value="1"/>
</dbReference>
<organism evidence="11">
    <name type="scientific">Roseihalotalea indica</name>
    <dbReference type="NCBI Taxonomy" id="2867963"/>
    <lineage>
        <taxon>Bacteria</taxon>
        <taxon>Pseudomonadati</taxon>
        <taxon>Bacteroidota</taxon>
        <taxon>Cytophagia</taxon>
        <taxon>Cytophagales</taxon>
        <taxon>Catalimonadaceae</taxon>
        <taxon>Roseihalotalea</taxon>
    </lineage>
</organism>
<evidence type="ECO:0000313" key="11">
    <source>
        <dbReference type="EMBL" id="WKN36481.1"/>
    </source>
</evidence>
<dbReference type="PANTHER" id="PTHR43226:SF4">
    <property type="entry name" value="XAA-PRO AMINOPEPTIDASE 3"/>
    <property type="match status" value="1"/>
</dbReference>
<dbReference type="InterPro" id="IPR001131">
    <property type="entry name" value="Peptidase_M24B_aminopep-P_CS"/>
</dbReference>
<dbReference type="EMBL" id="CP120682">
    <property type="protein sequence ID" value="WKN36481.1"/>
    <property type="molecule type" value="Genomic_DNA"/>
</dbReference>
<dbReference type="SUPFAM" id="SSF53092">
    <property type="entry name" value="Creatinase/prolidase N-terminal domain"/>
    <property type="match status" value="1"/>
</dbReference>
<dbReference type="PRINTS" id="PR00599">
    <property type="entry name" value="MAPEPTIDASE"/>
</dbReference>
<evidence type="ECO:0000256" key="3">
    <source>
        <dbReference type="ARBA" id="ARBA00008766"/>
    </source>
</evidence>
<dbReference type="InterPro" id="IPR007865">
    <property type="entry name" value="Aminopep_P_N"/>
</dbReference>
<dbReference type="Pfam" id="PF00557">
    <property type="entry name" value="Peptidase_M24"/>
    <property type="match status" value="1"/>
</dbReference>
<evidence type="ECO:0000256" key="1">
    <source>
        <dbReference type="ARBA" id="ARBA00001424"/>
    </source>
</evidence>
<dbReference type="InterPro" id="IPR001714">
    <property type="entry name" value="Pept_M24_MAP"/>
</dbReference>
<dbReference type="InterPro" id="IPR052433">
    <property type="entry name" value="X-Pro_dipept-like"/>
</dbReference>
<dbReference type="GO" id="GO:0006508">
    <property type="term" value="P:proteolysis"/>
    <property type="evidence" value="ECO:0007669"/>
    <property type="project" value="UniProtKB-KW"/>
</dbReference>
<sequence length="430" mass="49987">MKYLPIDSALFIENRQRLTRLLKPNSLVILNSNDIMPTNADGTMRFVQNSDLFYLTGIDQEESILLLFPDFPDENFREILLLRETNEEIAIWEGHKYTKEEATQTSGIEKVVWLSQFDRILSLLMSQADHVYLNTNERLRGESIVQTRDARFIQWCQDRYPLHQYERVAPLLYHLRAVKSTPEIDLLQKACNITEQGFRRVLSFVESGVMEYEIEAEYLHEFVRNRSRGFAYEPIVASGANACVLHYIDNNQPCQSGDLILMDVGAEYANYNADMTRTIPANGRFTDRQKAVYNAVLRVMKEAIQLLQPGQVMREYHQEVSKIMESELIGLGLLSREEVSKQDERHPLYKKYYMHGTSHHLGLDVHDVGNVYRTFEPGMVFTVEPGIYIREEKLGIRLENNFVIQKNGILDLMQNIPIEIDEIETLMHEK</sequence>
<evidence type="ECO:0000256" key="4">
    <source>
        <dbReference type="ARBA" id="ARBA00012574"/>
    </source>
</evidence>
<dbReference type="InterPro" id="IPR029149">
    <property type="entry name" value="Creatin/AminoP/Spt16_N"/>
</dbReference>
<reference evidence="11" key="2">
    <citation type="journal article" date="2024" name="Antonie Van Leeuwenhoek">
        <title>Roseihalotalea indica gen. nov., sp. nov., a halophilic Bacteroidetes from mesopelagic Southwest Indian Ocean with higher carbohydrate metabolic potential.</title>
        <authorList>
            <person name="Chen B."/>
            <person name="Zhang M."/>
            <person name="Lin D."/>
            <person name="Ye J."/>
            <person name="Tang K."/>
        </authorList>
    </citation>
    <scope>NUCLEOTIDE SEQUENCE</scope>
    <source>
        <strain evidence="11">TK19036</strain>
    </source>
</reference>
<evidence type="ECO:0000256" key="6">
    <source>
        <dbReference type="ARBA" id="ARBA00022723"/>
    </source>
</evidence>
<dbReference type="SUPFAM" id="SSF55920">
    <property type="entry name" value="Creatinase/aminopeptidase"/>
    <property type="match status" value="1"/>
</dbReference>
<evidence type="ECO:0000256" key="9">
    <source>
        <dbReference type="ARBA" id="ARBA00023211"/>
    </source>
</evidence>
<dbReference type="EC" id="3.4.11.9" evidence="4"/>
<keyword evidence="8" id="KW-0482">Metalloprotease</keyword>
<dbReference type="AlphaFoldDB" id="A0AA49GQG9"/>
<evidence type="ECO:0000259" key="10">
    <source>
        <dbReference type="SMART" id="SM01011"/>
    </source>
</evidence>
<evidence type="ECO:0000256" key="8">
    <source>
        <dbReference type="ARBA" id="ARBA00023049"/>
    </source>
</evidence>
<gene>
    <name evidence="11" type="ORF">K4G66_29395</name>
</gene>
<reference evidence="11" key="1">
    <citation type="journal article" date="2023" name="Comput. Struct. Biotechnol. J.">
        <title>Discovery of a novel marine Bacteroidetes with a rich repertoire of carbohydrate-active enzymes.</title>
        <authorList>
            <person name="Chen B."/>
            <person name="Liu G."/>
            <person name="Chen Q."/>
            <person name="Wang H."/>
            <person name="Liu L."/>
            <person name="Tang K."/>
        </authorList>
    </citation>
    <scope>NUCLEOTIDE SEQUENCE</scope>
    <source>
        <strain evidence="11">TK19036</strain>
    </source>
</reference>
<comment type="catalytic activity">
    <reaction evidence="1">
        <text>Release of any N-terminal amino acid, including proline, that is linked to proline, even from a dipeptide or tripeptide.</text>
        <dbReference type="EC" id="3.4.11.9"/>
    </reaction>
</comment>
<keyword evidence="11" id="KW-0031">Aminopeptidase</keyword>
<dbReference type="Gene3D" id="3.90.230.10">
    <property type="entry name" value="Creatinase/methionine aminopeptidase superfamily"/>
    <property type="match status" value="1"/>
</dbReference>